<evidence type="ECO:0000313" key="10">
    <source>
        <dbReference type="EMBL" id="RXJ83709.1"/>
    </source>
</evidence>
<dbReference type="Gene3D" id="3.40.50.2300">
    <property type="match status" value="1"/>
</dbReference>
<evidence type="ECO:0000256" key="3">
    <source>
        <dbReference type="ARBA" id="ARBA00023015"/>
    </source>
</evidence>
<feature type="modified residue" description="4-aspartylphosphate" evidence="6">
    <location>
        <position position="50"/>
    </location>
</feature>
<dbReference type="OrthoDB" id="8912111at2"/>
<dbReference type="Pfam" id="PF00072">
    <property type="entry name" value="Response_reg"/>
    <property type="match status" value="1"/>
</dbReference>
<feature type="domain" description="OmpR/PhoB-type" evidence="9">
    <location>
        <begin position="118"/>
        <end position="212"/>
    </location>
</feature>
<dbReference type="GO" id="GO:0006355">
    <property type="term" value="P:regulation of DNA-templated transcription"/>
    <property type="evidence" value="ECO:0007669"/>
    <property type="project" value="InterPro"/>
</dbReference>
<accession>A0A4Q0ZBW6</accession>
<dbReference type="GO" id="GO:0032993">
    <property type="term" value="C:protein-DNA complex"/>
    <property type="evidence" value="ECO:0007669"/>
    <property type="project" value="TreeGrafter"/>
</dbReference>
<feature type="DNA-binding region" description="OmpR/PhoB-type" evidence="7">
    <location>
        <begin position="118"/>
        <end position="212"/>
    </location>
</feature>
<dbReference type="RefSeq" id="WP_128986965.1">
    <property type="nucleotide sequence ID" value="NZ_PDJZ01000009.1"/>
</dbReference>
<gene>
    <name evidence="10" type="ORF">CRU90_09045</name>
</gene>
<dbReference type="InterPro" id="IPR039420">
    <property type="entry name" value="WalR-like"/>
</dbReference>
<sequence length="220" mass="25681">MKIFLLEDDYSLNEAIKEIIKLENHCVDNFYEGDVAFNNISNNYDLYILDINTPNIDGLELLKAIKSTNLKTKVIMISANINIELMKKAYDLGCDDYLKKPFNLEELIFKINRYEQKNKIIYLDKDITFNLSKKELIINNQIIDLTKNEKNLLTLLIENKGIKVSHEQIENFVYDSVSKSSDAIRSLVKRLRKKLTKELICNSLEEGYYINNNFDTSLTF</sequence>
<evidence type="ECO:0000256" key="1">
    <source>
        <dbReference type="ARBA" id="ARBA00022553"/>
    </source>
</evidence>
<dbReference type="InterPro" id="IPR011006">
    <property type="entry name" value="CheY-like_superfamily"/>
</dbReference>
<evidence type="ECO:0000256" key="2">
    <source>
        <dbReference type="ARBA" id="ARBA00023012"/>
    </source>
</evidence>
<evidence type="ECO:0000256" key="4">
    <source>
        <dbReference type="ARBA" id="ARBA00023125"/>
    </source>
</evidence>
<evidence type="ECO:0000256" key="7">
    <source>
        <dbReference type="PROSITE-ProRule" id="PRU01091"/>
    </source>
</evidence>
<comment type="caution">
    <text evidence="10">The sequence shown here is derived from an EMBL/GenBank/DDBJ whole genome shotgun (WGS) entry which is preliminary data.</text>
</comment>
<evidence type="ECO:0000313" key="11">
    <source>
        <dbReference type="Proteomes" id="UP000290870"/>
    </source>
</evidence>
<keyword evidence="2" id="KW-0902">Two-component regulatory system</keyword>
<keyword evidence="5" id="KW-0804">Transcription</keyword>
<dbReference type="InterPro" id="IPR036388">
    <property type="entry name" value="WH-like_DNA-bd_sf"/>
</dbReference>
<protein>
    <submittedName>
        <fullName evidence="10">DNA-binding response regulator</fullName>
    </submittedName>
</protein>
<reference evidence="10 11" key="1">
    <citation type="submission" date="2017-10" db="EMBL/GenBank/DDBJ databases">
        <title>Genomics of the genus Arcobacter.</title>
        <authorList>
            <person name="Perez-Cataluna A."/>
            <person name="Figueras M.J."/>
        </authorList>
    </citation>
    <scope>NUCLEOTIDE SEQUENCE [LARGE SCALE GENOMIC DNA]</scope>
    <source>
        <strain evidence="10 11">F26</strain>
    </source>
</reference>
<evidence type="ECO:0000259" key="9">
    <source>
        <dbReference type="PROSITE" id="PS51755"/>
    </source>
</evidence>
<dbReference type="InterPro" id="IPR001867">
    <property type="entry name" value="OmpR/PhoB-type_DNA-bd"/>
</dbReference>
<dbReference type="PANTHER" id="PTHR48111:SF22">
    <property type="entry name" value="REGULATOR OF RPOS"/>
    <property type="match status" value="1"/>
</dbReference>
<dbReference type="SMART" id="SM00862">
    <property type="entry name" value="Trans_reg_C"/>
    <property type="match status" value="1"/>
</dbReference>
<keyword evidence="4 7" id="KW-0238">DNA-binding</keyword>
<feature type="domain" description="Response regulatory" evidence="8">
    <location>
        <begin position="2"/>
        <end position="115"/>
    </location>
</feature>
<dbReference type="SMART" id="SM00448">
    <property type="entry name" value="REC"/>
    <property type="match status" value="1"/>
</dbReference>
<dbReference type="CDD" id="cd00383">
    <property type="entry name" value="trans_reg_C"/>
    <property type="match status" value="1"/>
</dbReference>
<dbReference type="GO" id="GO:0000976">
    <property type="term" value="F:transcription cis-regulatory region binding"/>
    <property type="evidence" value="ECO:0007669"/>
    <property type="project" value="TreeGrafter"/>
</dbReference>
<keyword evidence="1 6" id="KW-0597">Phosphoprotein</keyword>
<dbReference type="GO" id="GO:0000156">
    <property type="term" value="F:phosphorelay response regulator activity"/>
    <property type="evidence" value="ECO:0007669"/>
    <property type="project" value="TreeGrafter"/>
</dbReference>
<dbReference type="InterPro" id="IPR001789">
    <property type="entry name" value="Sig_transdc_resp-reg_receiver"/>
</dbReference>
<dbReference type="Gene3D" id="1.10.10.10">
    <property type="entry name" value="Winged helix-like DNA-binding domain superfamily/Winged helix DNA-binding domain"/>
    <property type="match status" value="1"/>
</dbReference>
<dbReference type="PROSITE" id="PS50110">
    <property type="entry name" value="RESPONSE_REGULATORY"/>
    <property type="match status" value="1"/>
</dbReference>
<keyword evidence="3" id="KW-0805">Transcription regulation</keyword>
<dbReference type="Proteomes" id="UP000290870">
    <property type="component" value="Unassembled WGS sequence"/>
</dbReference>
<evidence type="ECO:0000256" key="5">
    <source>
        <dbReference type="ARBA" id="ARBA00023163"/>
    </source>
</evidence>
<name>A0A4Q0ZBW6_9BACT</name>
<dbReference type="GO" id="GO:0005829">
    <property type="term" value="C:cytosol"/>
    <property type="evidence" value="ECO:0007669"/>
    <property type="project" value="TreeGrafter"/>
</dbReference>
<evidence type="ECO:0000256" key="6">
    <source>
        <dbReference type="PROSITE-ProRule" id="PRU00169"/>
    </source>
</evidence>
<dbReference type="AlphaFoldDB" id="A0A4Q0ZBW6"/>
<dbReference type="PANTHER" id="PTHR48111">
    <property type="entry name" value="REGULATOR OF RPOS"/>
    <property type="match status" value="1"/>
</dbReference>
<dbReference type="Pfam" id="PF00486">
    <property type="entry name" value="Trans_reg_C"/>
    <property type="match status" value="1"/>
</dbReference>
<proteinExistence type="predicted"/>
<organism evidence="10 11">
    <name type="scientific">Arcobacter cloacae</name>
    <dbReference type="NCBI Taxonomy" id="1054034"/>
    <lineage>
        <taxon>Bacteria</taxon>
        <taxon>Pseudomonadati</taxon>
        <taxon>Campylobacterota</taxon>
        <taxon>Epsilonproteobacteria</taxon>
        <taxon>Campylobacterales</taxon>
        <taxon>Arcobacteraceae</taxon>
        <taxon>Arcobacter</taxon>
    </lineage>
</organism>
<evidence type="ECO:0000259" key="8">
    <source>
        <dbReference type="PROSITE" id="PS50110"/>
    </source>
</evidence>
<dbReference type="EMBL" id="PDJZ01000009">
    <property type="protein sequence ID" value="RXJ83709.1"/>
    <property type="molecule type" value="Genomic_DNA"/>
</dbReference>
<dbReference type="SUPFAM" id="SSF52172">
    <property type="entry name" value="CheY-like"/>
    <property type="match status" value="1"/>
</dbReference>
<dbReference type="PROSITE" id="PS51755">
    <property type="entry name" value="OMPR_PHOB"/>
    <property type="match status" value="1"/>
</dbReference>